<dbReference type="NCBIfam" id="TIGR00360">
    <property type="entry name" value="ComEC_N-term"/>
    <property type="match status" value="1"/>
</dbReference>
<feature type="domain" description="Metallo-beta-lactamase" evidence="7">
    <location>
        <begin position="419"/>
        <end position="627"/>
    </location>
</feature>
<organism evidence="8 9">
    <name type="scientific">Ligilactobacillus ceti DSM 22408</name>
    <dbReference type="NCBI Taxonomy" id="1122146"/>
    <lineage>
        <taxon>Bacteria</taxon>
        <taxon>Bacillati</taxon>
        <taxon>Bacillota</taxon>
        <taxon>Bacilli</taxon>
        <taxon>Lactobacillales</taxon>
        <taxon>Lactobacillaceae</taxon>
        <taxon>Ligilactobacillus</taxon>
    </lineage>
</organism>
<dbReference type="Gene3D" id="3.60.15.10">
    <property type="entry name" value="Ribonuclease Z/Hydroxyacylglutathione hydrolase-like"/>
    <property type="match status" value="1"/>
</dbReference>
<dbReference type="PATRIC" id="fig|1122146.4.peg.924"/>
<gene>
    <name evidence="8" type="ORF">IV53_GL000890</name>
</gene>
<dbReference type="AlphaFoldDB" id="A0A0R2KHX7"/>
<dbReference type="InterPro" id="IPR052159">
    <property type="entry name" value="Competence_DNA_uptake"/>
</dbReference>
<dbReference type="InterPro" id="IPR001279">
    <property type="entry name" value="Metallo-B-lactamas"/>
</dbReference>
<name>A0A0R2KHX7_9LACO</name>
<comment type="caution">
    <text evidence="8">The sequence shown here is derived from an EMBL/GenBank/DDBJ whole genome shotgun (WGS) entry which is preliminary data.</text>
</comment>
<dbReference type="GO" id="GO:0005886">
    <property type="term" value="C:plasma membrane"/>
    <property type="evidence" value="ECO:0007669"/>
    <property type="project" value="UniProtKB-SubCell"/>
</dbReference>
<dbReference type="STRING" id="1122146.IV53_GL000890"/>
<feature type="transmembrane region" description="Helical" evidence="6">
    <location>
        <begin position="161"/>
        <end position="181"/>
    </location>
</feature>
<keyword evidence="3 6" id="KW-0812">Transmembrane</keyword>
<dbReference type="EMBL" id="JQBZ01000025">
    <property type="protein sequence ID" value="KRN88920.1"/>
    <property type="molecule type" value="Genomic_DNA"/>
</dbReference>
<dbReference type="InterPro" id="IPR004797">
    <property type="entry name" value="Competence_ComEC/Rec2"/>
</dbReference>
<dbReference type="PANTHER" id="PTHR30619">
    <property type="entry name" value="DNA INTERNALIZATION/COMPETENCE PROTEIN COMEC/REC2"/>
    <property type="match status" value="1"/>
</dbReference>
<evidence type="ECO:0000256" key="3">
    <source>
        <dbReference type="ARBA" id="ARBA00022692"/>
    </source>
</evidence>
<evidence type="ECO:0000256" key="4">
    <source>
        <dbReference type="ARBA" id="ARBA00022989"/>
    </source>
</evidence>
<accession>A0A0R2KHX7</accession>
<keyword evidence="9" id="KW-1185">Reference proteome</keyword>
<feature type="transmembrane region" description="Helical" evidence="6">
    <location>
        <begin position="360"/>
        <end position="380"/>
    </location>
</feature>
<keyword evidence="4 6" id="KW-1133">Transmembrane helix</keyword>
<dbReference type="Pfam" id="PF00753">
    <property type="entry name" value="Lactamase_B"/>
    <property type="match status" value="1"/>
</dbReference>
<evidence type="ECO:0000256" key="1">
    <source>
        <dbReference type="ARBA" id="ARBA00004651"/>
    </source>
</evidence>
<reference evidence="8 9" key="1">
    <citation type="journal article" date="2015" name="Genome Announc.">
        <title>Expanding the biotechnology potential of lactobacilli through comparative genomics of 213 strains and associated genera.</title>
        <authorList>
            <person name="Sun Z."/>
            <person name="Harris H.M."/>
            <person name="McCann A."/>
            <person name="Guo C."/>
            <person name="Argimon S."/>
            <person name="Zhang W."/>
            <person name="Yang X."/>
            <person name="Jeffery I.B."/>
            <person name="Cooney J.C."/>
            <person name="Kagawa T.F."/>
            <person name="Liu W."/>
            <person name="Song Y."/>
            <person name="Salvetti E."/>
            <person name="Wrobel A."/>
            <person name="Rasinkangas P."/>
            <person name="Parkhill J."/>
            <person name="Rea M.C."/>
            <person name="O'Sullivan O."/>
            <person name="Ritari J."/>
            <person name="Douillard F.P."/>
            <person name="Paul Ross R."/>
            <person name="Yang R."/>
            <person name="Briner A.E."/>
            <person name="Felis G.E."/>
            <person name="de Vos W.M."/>
            <person name="Barrangou R."/>
            <person name="Klaenhammer T.R."/>
            <person name="Caufield P.W."/>
            <person name="Cui Y."/>
            <person name="Zhang H."/>
            <person name="O'Toole P.W."/>
        </authorList>
    </citation>
    <scope>NUCLEOTIDE SEQUENCE [LARGE SCALE GENOMIC DNA]</scope>
    <source>
        <strain evidence="8 9">DSM 22408</strain>
    </source>
</reference>
<dbReference type="SMART" id="SM00849">
    <property type="entry name" value="Lactamase_B"/>
    <property type="match status" value="1"/>
</dbReference>
<dbReference type="InterPro" id="IPR036866">
    <property type="entry name" value="RibonucZ/Hydroxyglut_hydro"/>
</dbReference>
<dbReference type="eggNOG" id="COG0658">
    <property type="taxonomic scope" value="Bacteria"/>
</dbReference>
<sequence length="683" mass="78033">MHLIENKQPQMLQLCLKVQPDQVKINGNSVYFSGVDQFRRKLNCTWYPKKTNDIKVLKLQESCYLQVSGQLQPFIGATNENQFDARRYYYGKRVFYKLKIEKIISIKPVRKNIVNQLHTLRWQIIQKLKRYPEPYASYAQALLVGYQSEVFQGLTNVYSKLGIIYLFCLSGMHVFYVIWIIKTILTYLHVTQETQLTILLIVLPLYLILAGGSASLVRAIGMAWLLILGQKIKVIKLTKLTTWSCLLAVNLFLAPESIFSLGVQLSYLLTLGLILLQEANYFKLNLKINALTLPLILWHTYQYNLLTPLLTWVITPIFAVVFIPLLLLGLGPEWMLMMSNQVLQILTLILVKIGQLPTEITYGKPSLLVVLMIVISVFYAQKLTKPQKLITCLSILIVGNFIVIKYPIAPEIVYFDIGQGDSTLIRERFNRSVTLVDTGGKLNFSAMKQRNPKKRKTNGEKIIVNYLKSKGLMHLDHLVLTHQDTDHIGDFPAISRHIKIAKIYVPAGMEKQSAFLRRLDQSENTLADVYPVLKGMNWGVSQTEILYPIQVGAGKNEDSITFIKQFAGLQCFFSGDLNQAGELKILKEHPNLKIDILKTGHHGSQTSTHPQLLQSTKPCVALISCGRKNRYGHPAQITLENLEKYQIPYYLTAHDGMMKVKKVGRHVELQLYQMGKWRKIRIK</sequence>
<evidence type="ECO:0000259" key="7">
    <source>
        <dbReference type="SMART" id="SM00849"/>
    </source>
</evidence>
<dbReference type="Pfam" id="PF03772">
    <property type="entry name" value="Competence"/>
    <property type="match status" value="1"/>
</dbReference>
<dbReference type="CDD" id="cd07731">
    <property type="entry name" value="ComA-like_MBL-fold"/>
    <property type="match status" value="1"/>
</dbReference>
<dbReference type="Proteomes" id="UP000051500">
    <property type="component" value="Unassembled WGS sequence"/>
</dbReference>
<dbReference type="eggNOG" id="COG2333">
    <property type="taxonomic scope" value="Bacteria"/>
</dbReference>
<evidence type="ECO:0000313" key="8">
    <source>
        <dbReference type="EMBL" id="KRN88920.1"/>
    </source>
</evidence>
<dbReference type="InterPro" id="IPR004477">
    <property type="entry name" value="ComEC_N"/>
</dbReference>
<dbReference type="SUPFAM" id="SSF56281">
    <property type="entry name" value="Metallo-hydrolase/oxidoreductase"/>
    <property type="match status" value="1"/>
</dbReference>
<proteinExistence type="predicted"/>
<feature type="transmembrane region" description="Helical" evidence="6">
    <location>
        <begin position="309"/>
        <end position="328"/>
    </location>
</feature>
<dbReference type="InterPro" id="IPR035681">
    <property type="entry name" value="ComA-like_MBL"/>
</dbReference>
<dbReference type="NCBIfam" id="TIGR00361">
    <property type="entry name" value="ComEC_Rec2"/>
    <property type="match status" value="1"/>
</dbReference>
<protein>
    <submittedName>
        <fullName evidence="8">Competence protein ComEC</fullName>
    </submittedName>
</protein>
<feature type="transmembrane region" description="Helical" evidence="6">
    <location>
        <begin position="201"/>
        <end position="227"/>
    </location>
</feature>
<evidence type="ECO:0000256" key="6">
    <source>
        <dbReference type="SAM" id="Phobius"/>
    </source>
</evidence>
<comment type="subcellular location">
    <subcellularLocation>
        <location evidence="1">Cell membrane</location>
        <topology evidence="1">Multi-pass membrane protein</topology>
    </subcellularLocation>
</comment>
<keyword evidence="2" id="KW-1003">Cell membrane</keyword>
<dbReference type="GO" id="GO:0030420">
    <property type="term" value="P:establishment of competence for transformation"/>
    <property type="evidence" value="ECO:0007669"/>
    <property type="project" value="InterPro"/>
</dbReference>
<evidence type="ECO:0000256" key="5">
    <source>
        <dbReference type="ARBA" id="ARBA00023136"/>
    </source>
</evidence>
<dbReference type="PANTHER" id="PTHR30619:SF7">
    <property type="entry name" value="BETA-LACTAMASE DOMAIN PROTEIN"/>
    <property type="match status" value="1"/>
</dbReference>
<evidence type="ECO:0000313" key="9">
    <source>
        <dbReference type="Proteomes" id="UP000051500"/>
    </source>
</evidence>
<evidence type="ECO:0000256" key="2">
    <source>
        <dbReference type="ARBA" id="ARBA00022475"/>
    </source>
</evidence>
<feature type="transmembrane region" description="Helical" evidence="6">
    <location>
        <begin position="389"/>
        <end position="408"/>
    </location>
</feature>
<keyword evidence="5 6" id="KW-0472">Membrane</keyword>